<keyword evidence="4" id="KW-1185">Reference proteome</keyword>
<dbReference type="RefSeq" id="WP_141844785.1">
    <property type="nucleotide sequence ID" value="NZ_VFPM01000002.1"/>
</dbReference>
<gene>
    <name evidence="3" type="ORF">FBY41_2784</name>
</gene>
<organism evidence="3 4">
    <name type="scientific">Humibacillus xanthopallidus</name>
    <dbReference type="NCBI Taxonomy" id="412689"/>
    <lineage>
        <taxon>Bacteria</taxon>
        <taxon>Bacillati</taxon>
        <taxon>Actinomycetota</taxon>
        <taxon>Actinomycetes</taxon>
        <taxon>Micrococcales</taxon>
        <taxon>Intrasporangiaceae</taxon>
        <taxon>Humibacillus</taxon>
    </lineage>
</organism>
<evidence type="ECO:0000313" key="3">
    <source>
        <dbReference type="EMBL" id="TQM62746.1"/>
    </source>
</evidence>
<evidence type="ECO:0000313" key="4">
    <source>
        <dbReference type="Proteomes" id="UP000316747"/>
    </source>
</evidence>
<sequence length="545" mass="55228">MHPTGTPIGSPVGSPVSGPTELPRYTYPGGPPAASAAAGSAAAAATGVGLSDPQERAATARPGRRRTGLVVGGVAAALLLGGGTVFAVQQLSGAGAQPADVLPGDAYGYVRLDIDPSAGQKIAAVRFLGKLPQVRDTLTGDDPRQKLWDLVAQDAADSCVSAVRYDTDIAPWLGDRAGVAVRPGGTEDKPNVALAVQVRDETRAKEVLGKLFACDKDGADIETKDGYVLVMPPGTGASTMAAVAKGTLATNSTFTGDMAALGEQGVVSAWFDMTNGAQQLQDLGAGALGTPGTPGTSTAAAQGRVAAALRFDPSFVELAGVVRGAKAVNAAPGDTSQLIDLPDDTAAALHVSGADRAIDSAWPVLSEQLKNLSGMTGGDVIGEIEKELDVTLPDDLKVLLGRSFTLSLPQQDLRVADSFVVGGKIVSSDSARAGDLVDRIDQAMGGILTHSVDGGTVYLATDPAYVDAVKKGGALGDSDTFKAALGDVSRANGVLFVDLDRIESAYLGDLEGETRAVVESLRAVGGSTTVTGPGEASFSLRVVGN</sequence>
<feature type="transmembrane region" description="Helical" evidence="2">
    <location>
        <begin position="69"/>
        <end position="88"/>
    </location>
</feature>
<feature type="region of interest" description="Disordered" evidence="1">
    <location>
        <begin position="1"/>
        <end position="31"/>
    </location>
</feature>
<dbReference type="InterPro" id="IPR021787">
    <property type="entry name" value="DUF3352"/>
</dbReference>
<keyword evidence="2" id="KW-0472">Membrane</keyword>
<dbReference type="AlphaFoldDB" id="A0A543HWR3"/>
<dbReference type="EMBL" id="VFPM01000002">
    <property type="protein sequence ID" value="TQM62746.1"/>
    <property type="molecule type" value="Genomic_DNA"/>
</dbReference>
<dbReference type="Proteomes" id="UP000316747">
    <property type="component" value="Unassembled WGS sequence"/>
</dbReference>
<comment type="caution">
    <text evidence="3">The sequence shown here is derived from an EMBL/GenBank/DDBJ whole genome shotgun (WGS) entry which is preliminary data.</text>
</comment>
<proteinExistence type="predicted"/>
<keyword evidence="2" id="KW-1133">Transmembrane helix</keyword>
<name>A0A543HWR3_9MICO</name>
<evidence type="ECO:0000256" key="1">
    <source>
        <dbReference type="SAM" id="MobiDB-lite"/>
    </source>
</evidence>
<reference evidence="3 4" key="1">
    <citation type="submission" date="2019-06" db="EMBL/GenBank/DDBJ databases">
        <title>Genome sequencing of plant associated microbes to promote plant fitness in Sorghum bicolor and Oryza sativa.</title>
        <authorList>
            <person name="Coleman-Derr D."/>
        </authorList>
    </citation>
    <scope>NUCLEOTIDE SEQUENCE [LARGE SCALE GENOMIC DNA]</scope>
    <source>
        <strain evidence="3 4">KV-663</strain>
    </source>
</reference>
<protein>
    <submittedName>
        <fullName evidence="3">Uncharacterized protein DUF3352</fullName>
    </submittedName>
</protein>
<keyword evidence="2" id="KW-0812">Transmembrane</keyword>
<dbReference type="Pfam" id="PF11832">
    <property type="entry name" value="DUF3352"/>
    <property type="match status" value="1"/>
</dbReference>
<accession>A0A543HWR3</accession>
<evidence type="ECO:0000256" key="2">
    <source>
        <dbReference type="SAM" id="Phobius"/>
    </source>
</evidence>
<dbReference type="OrthoDB" id="5241887at2"/>